<proteinExistence type="predicted"/>
<reference evidence="1" key="1">
    <citation type="submission" date="2021-02" db="EMBL/GenBank/DDBJ databases">
        <authorList>
            <person name="Nowell W R."/>
        </authorList>
    </citation>
    <scope>NUCLEOTIDE SEQUENCE</scope>
</reference>
<organism evidence="1 2">
    <name type="scientific">Adineta steineri</name>
    <dbReference type="NCBI Taxonomy" id="433720"/>
    <lineage>
        <taxon>Eukaryota</taxon>
        <taxon>Metazoa</taxon>
        <taxon>Spiralia</taxon>
        <taxon>Gnathifera</taxon>
        <taxon>Rotifera</taxon>
        <taxon>Eurotatoria</taxon>
        <taxon>Bdelloidea</taxon>
        <taxon>Adinetida</taxon>
        <taxon>Adinetidae</taxon>
        <taxon>Adineta</taxon>
    </lineage>
</organism>
<gene>
    <name evidence="1" type="ORF">OXD698_LOCUS54427</name>
</gene>
<name>A0A820SDV9_9BILA</name>
<sequence length="43" mass="4972">LKENASICDDIKQIVKVSVVTIANGNDNETDHIWHSYYFTNKF</sequence>
<protein>
    <submittedName>
        <fullName evidence="1">Uncharacterized protein</fullName>
    </submittedName>
</protein>
<dbReference type="Proteomes" id="UP000663844">
    <property type="component" value="Unassembled WGS sequence"/>
</dbReference>
<evidence type="ECO:0000313" key="1">
    <source>
        <dbReference type="EMBL" id="CAF4451564.1"/>
    </source>
</evidence>
<feature type="non-terminal residue" evidence="1">
    <location>
        <position position="1"/>
    </location>
</feature>
<accession>A0A820SDV9</accession>
<comment type="caution">
    <text evidence="1">The sequence shown here is derived from an EMBL/GenBank/DDBJ whole genome shotgun (WGS) entry which is preliminary data.</text>
</comment>
<dbReference type="AlphaFoldDB" id="A0A820SDV9"/>
<evidence type="ECO:0000313" key="2">
    <source>
        <dbReference type="Proteomes" id="UP000663844"/>
    </source>
</evidence>
<dbReference type="EMBL" id="CAJOAZ010033006">
    <property type="protein sequence ID" value="CAF4451564.1"/>
    <property type="molecule type" value="Genomic_DNA"/>
</dbReference>